<accession>A0A9W8JR18</accession>
<feature type="compositionally biased region" description="Polar residues" evidence="1">
    <location>
        <begin position="86"/>
        <end position="95"/>
    </location>
</feature>
<keyword evidence="3" id="KW-1185">Reference proteome</keyword>
<dbReference type="Proteomes" id="UP001148786">
    <property type="component" value="Unassembled WGS sequence"/>
</dbReference>
<dbReference type="EMBL" id="JANKHO010002152">
    <property type="protein sequence ID" value="KAJ3494278.1"/>
    <property type="molecule type" value="Genomic_DNA"/>
</dbReference>
<feature type="region of interest" description="Disordered" evidence="1">
    <location>
        <begin position="1"/>
        <end position="106"/>
    </location>
</feature>
<dbReference type="AlphaFoldDB" id="A0A9W8JR18"/>
<proteinExistence type="predicted"/>
<dbReference type="OrthoDB" id="3070593at2759"/>
<organism evidence="2 3">
    <name type="scientific">Agrocybe chaxingu</name>
    <dbReference type="NCBI Taxonomy" id="84603"/>
    <lineage>
        <taxon>Eukaryota</taxon>
        <taxon>Fungi</taxon>
        <taxon>Dikarya</taxon>
        <taxon>Basidiomycota</taxon>
        <taxon>Agaricomycotina</taxon>
        <taxon>Agaricomycetes</taxon>
        <taxon>Agaricomycetidae</taxon>
        <taxon>Agaricales</taxon>
        <taxon>Agaricineae</taxon>
        <taxon>Strophariaceae</taxon>
        <taxon>Agrocybe</taxon>
    </lineage>
</organism>
<gene>
    <name evidence="2" type="ORF">NLJ89_g10844</name>
</gene>
<evidence type="ECO:0000256" key="1">
    <source>
        <dbReference type="SAM" id="MobiDB-lite"/>
    </source>
</evidence>
<evidence type="ECO:0000313" key="2">
    <source>
        <dbReference type="EMBL" id="KAJ3494278.1"/>
    </source>
</evidence>
<evidence type="ECO:0000313" key="3">
    <source>
        <dbReference type="Proteomes" id="UP001148786"/>
    </source>
</evidence>
<feature type="compositionally biased region" description="Basic residues" evidence="1">
    <location>
        <begin position="17"/>
        <end position="28"/>
    </location>
</feature>
<name>A0A9W8JR18_9AGAR</name>
<feature type="compositionally biased region" description="Basic and acidic residues" evidence="1">
    <location>
        <begin position="29"/>
        <end position="40"/>
    </location>
</feature>
<sequence length="160" mass="18092">MASSDSDYDPRGDHHLAQSHHSSRKCRASSKEAEHTDKKTRVGHPRQSAEIGKEKISQHYKPGGMLDSQIDSQTYVNSLGGPAQDAEQNLSGGNDESTTEPESEPEMRYQMKEMEILFKKLRACQETMFAERKKIKSEMESMRAEIEGLRKVMASFTELL</sequence>
<protein>
    <submittedName>
        <fullName evidence="2">Uncharacterized protein</fullName>
    </submittedName>
</protein>
<comment type="caution">
    <text evidence="2">The sequence shown here is derived from an EMBL/GenBank/DDBJ whole genome shotgun (WGS) entry which is preliminary data.</text>
</comment>
<reference evidence="2" key="1">
    <citation type="submission" date="2022-07" db="EMBL/GenBank/DDBJ databases">
        <title>Genome Sequence of Agrocybe chaxingu.</title>
        <authorList>
            <person name="Buettner E."/>
        </authorList>
    </citation>
    <scope>NUCLEOTIDE SEQUENCE</scope>
    <source>
        <strain evidence="2">MP-N11</strain>
    </source>
</reference>